<dbReference type="Proteomes" id="UP001399917">
    <property type="component" value="Unassembled WGS sequence"/>
</dbReference>
<reference evidence="3" key="1">
    <citation type="journal article" date="2019" name="Int. J. Syst. Evol. Microbiol.">
        <title>The Global Catalogue of Microorganisms (GCM) 10K type strain sequencing project: providing services to taxonomists for standard genome sequencing and annotation.</title>
        <authorList>
            <consortium name="The Broad Institute Genomics Platform"/>
            <consortium name="The Broad Institute Genome Sequencing Center for Infectious Disease"/>
            <person name="Wu L."/>
            <person name="Ma J."/>
        </authorList>
    </citation>
    <scope>NUCLEOTIDE SEQUENCE [LARGE SCALE GENOMIC DNA]</scope>
    <source>
        <strain evidence="3">JCM 17190</strain>
    </source>
</reference>
<evidence type="ECO:0000259" key="1">
    <source>
        <dbReference type="SMART" id="SM00479"/>
    </source>
</evidence>
<dbReference type="InterPro" id="IPR012337">
    <property type="entry name" value="RNaseH-like_sf"/>
</dbReference>
<dbReference type="InterPro" id="IPR036420">
    <property type="entry name" value="BRCT_dom_sf"/>
</dbReference>
<keyword evidence="3" id="KW-1185">Reference proteome</keyword>
<organism evidence="2 3">
    <name type="scientific">Celeribacter arenosi</name>
    <dbReference type="NCBI Taxonomy" id="792649"/>
    <lineage>
        <taxon>Bacteria</taxon>
        <taxon>Pseudomonadati</taxon>
        <taxon>Pseudomonadota</taxon>
        <taxon>Alphaproteobacteria</taxon>
        <taxon>Rhodobacterales</taxon>
        <taxon>Roseobacteraceae</taxon>
        <taxon>Celeribacter</taxon>
    </lineage>
</organism>
<dbReference type="Gene3D" id="3.40.50.10190">
    <property type="entry name" value="BRCT domain"/>
    <property type="match status" value="1"/>
</dbReference>
<dbReference type="PANTHER" id="PTHR30231">
    <property type="entry name" value="DNA POLYMERASE III SUBUNIT EPSILON"/>
    <property type="match status" value="1"/>
</dbReference>
<dbReference type="InterPro" id="IPR013520">
    <property type="entry name" value="Ribonucl_H"/>
</dbReference>
<evidence type="ECO:0000313" key="3">
    <source>
        <dbReference type="Proteomes" id="UP001399917"/>
    </source>
</evidence>
<accession>A0ABP7KCG1</accession>
<name>A0ABP7KCG1_9RHOB</name>
<dbReference type="Gene3D" id="3.30.420.10">
    <property type="entry name" value="Ribonuclease H-like superfamily/Ribonuclease H"/>
    <property type="match status" value="1"/>
</dbReference>
<dbReference type="InterPro" id="IPR001357">
    <property type="entry name" value="BRCT_dom"/>
</dbReference>
<protein>
    <recommendedName>
        <fullName evidence="1">Exonuclease domain-containing protein</fullName>
    </recommendedName>
</protein>
<dbReference type="SUPFAM" id="SSF53098">
    <property type="entry name" value="Ribonuclease H-like"/>
    <property type="match status" value="1"/>
</dbReference>
<dbReference type="EMBL" id="BAABDF010000007">
    <property type="protein sequence ID" value="GAA3872817.1"/>
    <property type="molecule type" value="Genomic_DNA"/>
</dbReference>
<comment type="caution">
    <text evidence="2">The sequence shown here is derived from an EMBL/GenBank/DDBJ whole genome shotgun (WGS) entry which is preliminary data.</text>
</comment>
<evidence type="ECO:0000313" key="2">
    <source>
        <dbReference type="EMBL" id="GAA3872817.1"/>
    </source>
</evidence>
<dbReference type="InterPro" id="IPR036397">
    <property type="entry name" value="RNaseH_sf"/>
</dbReference>
<proteinExistence type="predicted"/>
<sequence>MNRIFQRLFKRTATPSLSESIGLEETKPPIQQIAEVVPPPDHADPSRLFRETYRFVAVDVETANGNQGSICQIGLAMVRPDGRVETFGVLIDPRQKFDDFNIALHGIDEAAVENALTFDAAIQTLRPFLERHILIQHSNFDKQAFKAACEDYGIPELRANWLDSVRIARRAWPELKGNGGHGLASLKEFLRLQFDHHDAEEDARAAALVTLKAEEKTGQTFADLAKSQRNNYQTSIALEGNQEGPLYGQVACFTGQLSISRIEAATIAAGAGITVKSSVSKKVSILVVGDQDLSTLAGHEKSSKHRRAEQLALEGHEIRIIGESEFLKLVAR</sequence>
<feature type="domain" description="Exonuclease" evidence="1">
    <location>
        <begin position="54"/>
        <end position="219"/>
    </location>
</feature>
<dbReference type="Pfam" id="PF00929">
    <property type="entry name" value="RNase_T"/>
    <property type="match status" value="1"/>
</dbReference>
<dbReference type="PANTHER" id="PTHR30231:SF42">
    <property type="entry name" value="EXONUCLEASE"/>
    <property type="match status" value="1"/>
</dbReference>
<dbReference type="Pfam" id="PF00533">
    <property type="entry name" value="BRCT"/>
    <property type="match status" value="1"/>
</dbReference>
<dbReference type="SUPFAM" id="SSF52113">
    <property type="entry name" value="BRCT domain"/>
    <property type="match status" value="1"/>
</dbReference>
<dbReference type="RefSeq" id="WP_344847360.1">
    <property type="nucleotide sequence ID" value="NZ_BAABDF010000007.1"/>
</dbReference>
<dbReference type="SMART" id="SM00479">
    <property type="entry name" value="EXOIII"/>
    <property type="match status" value="1"/>
</dbReference>
<gene>
    <name evidence="2" type="ORF">GCM10022404_23350</name>
</gene>